<keyword evidence="2" id="KW-0808">Transferase</keyword>
<dbReference type="CDD" id="cd00761">
    <property type="entry name" value="Glyco_tranf_GTA_type"/>
    <property type="match status" value="1"/>
</dbReference>
<dbReference type="Proteomes" id="UP000295096">
    <property type="component" value="Unassembled WGS sequence"/>
</dbReference>
<dbReference type="EMBL" id="SMSJ01000023">
    <property type="protein sequence ID" value="TDH61302.1"/>
    <property type="molecule type" value="Genomic_DNA"/>
</dbReference>
<evidence type="ECO:0000313" key="2">
    <source>
        <dbReference type="EMBL" id="TDH61302.1"/>
    </source>
</evidence>
<sequence length="317" mass="34215">MLTAVFATRNRAAALPRVLDAFCGLQSPPGGWKLVIVDNGSTDDTAAVIDGYAGRLPVTLLHCAAPGKNRALNTALPEFAGDLIVFTDDDVLPAPDWLVRLRAAAESHPEATLFGGTVLPDWPAPVPAWLSEEVVEFSVLYAKNERSSGACRPIDIYGPNMAVRAAVFAAGTRFAEHVGPDASNPLYAMGSETELLRRLEAEGHRAWFEASAIVGHIIRPEQMQESWVLERAYRYGIGEGRNHASTLFAGRPVLAGLPAPLLARVIAYRLAARGMGLLPPSARRLRIRYRDRWLAGVLAGRKAPAVPPKLARPSFSS</sequence>
<proteinExistence type="predicted"/>
<dbReference type="PANTHER" id="PTHR43685">
    <property type="entry name" value="GLYCOSYLTRANSFERASE"/>
    <property type="match status" value="1"/>
</dbReference>
<dbReference type="PANTHER" id="PTHR43685:SF3">
    <property type="entry name" value="SLR2126 PROTEIN"/>
    <property type="match status" value="1"/>
</dbReference>
<evidence type="ECO:0000259" key="1">
    <source>
        <dbReference type="Pfam" id="PF00535"/>
    </source>
</evidence>
<dbReference type="GO" id="GO:0016740">
    <property type="term" value="F:transferase activity"/>
    <property type="evidence" value="ECO:0007669"/>
    <property type="project" value="UniProtKB-KW"/>
</dbReference>
<comment type="caution">
    <text evidence="2">The sequence shown here is derived from an EMBL/GenBank/DDBJ whole genome shotgun (WGS) entry which is preliminary data.</text>
</comment>
<name>A0A4R5QDP3_9PROT</name>
<dbReference type="Pfam" id="PF00535">
    <property type="entry name" value="Glycos_transf_2"/>
    <property type="match status" value="1"/>
</dbReference>
<dbReference type="AlphaFoldDB" id="A0A4R5QDP3"/>
<reference evidence="2 3" key="1">
    <citation type="journal article" date="2016" name="J. Microbiol.">
        <title>Dankookia rubra gen. nov., sp. nov., an alphaproteobacterium isolated from sediment of a shallow stream.</title>
        <authorList>
            <person name="Kim W.H."/>
            <person name="Kim D.H."/>
            <person name="Kang K."/>
            <person name="Ahn T.Y."/>
        </authorList>
    </citation>
    <scope>NUCLEOTIDE SEQUENCE [LARGE SCALE GENOMIC DNA]</scope>
    <source>
        <strain evidence="2 3">JCM30602</strain>
    </source>
</reference>
<dbReference type="InterPro" id="IPR029044">
    <property type="entry name" value="Nucleotide-diphossugar_trans"/>
</dbReference>
<dbReference type="InterPro" id="IPR050834">
    <property type="entry name" value="Glycosyltransf_2"/>
</dbReference>
<accession>A0A4R5QDP3</accession>
<dbReference type="SUPFAM" id="SSF53448">
    <property type="entry name" value="Nucleotide-diphospho-sugar transferases"/>
    <property type="match status" value="1"/>
</dbReference>
<dbReference type="Gene3D" id="3.90.550.10">
    <property type="entry name" value="Spore Coat Polysaccharide Biosynthesis Protein SpsA, Chain A"/>
    <property type="match status" value="1"/>
</dbReference>
<dbReference type="OrthoDB" id="6383742at2"/>
<dbReference type="RefSeq" id="WP_133289908.1">
    <property type="nucleotide sequence ID" value="NZ_SMSJ01000023.1"/>
</dbReference>
<organism evidence="2 3">
    <name type="scientific">Dankookia rubra</name>
    <dbReference type="NCBI Taxonomy" id="1442381"/>
    <lineage>
        <taxon>Bacteria</taxon>
        <taxon>Pseudomonadati</taxon>
        <taxon>Pseudomonadota</taxon>
        <taxon>Alphaproteobacteria</taxon>
        <taxon>Acetobacterales</taxon>
        <taxon>Roseomonadaceae</taxon>
        <taxon>Dankookia</taxon>
    </lineage>
</organism>
<keyword evidence="3" id="KW-1185">Reference proteome</keyword>
<dbReference type="InterPro" id="IPR001173">
    <property type="entry name" value="Glyco_trans_2-like"/>
</dbReference>
<gene>
    <name evidence="2" type="ORF">E2C06_17510</name>
</gene>
<evidence type="ECO:0000313" key="3">
    <source>
        <dbReference type="Proteomes" id="UP000295096"/>
    </source>
</evidence>
<protein>
    <submittedName>
        <fullName evidence="2">Glycosyltransferase family 2 protein</fullName>
    </submittedName>
</protein>
<feature type="domain" description="Glycosyltransferase 2-like" evidence="1">
    <location>
        <begin position="5"/>
        <end position="167"/>
    </location>
</feature>